<keyword evidence="3" id="KW-1185">Reference proteome</keyword>
<comment type="caution">
    <text evidence="2">The sequence shown here is derived from an EMBL/GenBank/DDBJ whole genome shotgun (WGS) entry which is preliminary data.</text>
</comment>
<feature type="coiled-coil region" evidence="1">
    <location>
        <begin position="69"/>
        <end position="124"/>
    </location>
</feature>
<sequence>MEESGVGLLSPEDAMMEEAPAANDIESSIPEVEALATVCEPSEADPKVLKGTAKLTRNDSKLKVAKSNMEELGHELYETLEQLKDLESKHKKAEGIAKERRRQLEEAEANSHALQDAYTRASNTAGIYKRKYEELDNTHKKFYKHVTDQLQASEQSRTVAEAKARTLESRAQDLETELRACKDELFSLQPADQVTDSQISADWDNLCSKIVHWIDNQSGGMSSLSSQLQELLAFDKFNDAISFFWGKETQILAKYHPNILEDLLRYNIHLLLERNIFNESLYMLGILKKETTVLSFVEKSLSTLEPKRDITSIGKWRSEALNAICATPEFALRQKEAARENTQEAVEFLQPLLPNLKKGAMAVFHSEITETAIKFASTMRRSSAYYHFVFRLGPNSHVSQLSNRPSLPSPGKGIPLLPSDLDKVNVLDMESRVTLKPNMALNKNKDGSIGRTIMIIHPALYRRTATEEILLRKQLVLTELPKTFERRAKHKDVESSRSLIGWLSNFP</sequence>
<accession>A0ABR4AST4</accession>
<evidence type="ECO:0000313" key="3">
    <source>
        <dbReference type="Proteomes" id="UP001590951"/>
    </source>
</evidence>
<reference evidence="2 3" key="1">
    <citation type="submission" date="2024-09" db="EMBL/GenBank/DDBJ databases">
        <title>Rethinking Asexuality: The Enigmatic Case of Functional Sexual Genes in Lepraria (Stereocaulaceae).</title>
        <authorList>
            <person name="Doellman M."/>
            <person name="Sun Y."/>
            <person name="Barcenas-Pena A."/>
            <person name="Lumbsch H.T."/>
            <person name="Grewe F."/>
        </authorList>
    </citation>
    <scope>NUCLEOTIDE SEQUENCE [LARGE SCALE GENOMIC DNA]</scope>
    <source>
        <strain evidence="2 3">Grewe 0041</strain>
    </source>
</reference>
<dbReference type="EMBL" id="JBHFEH010000081">
    <property type="protein sequence ID" value="KAL2048762.1"/>
    <property type="molecule type" value="Genomic_DNA"/>
</dbReference>
<dbReference type="SUPFAM" id="SSF57997">
    <property type="entry name" value="Tropomyosin"/>
    <property type="match status" value="1"/>
</dbReference>
<gene>
    <name evidence="2" type="ORF">ABVK25_011014</name>
</gene>
<evidence type="ECO:0000313" key="2">
    <source>
        <dbReference type="EMBL" id="KAL2048762.1"/>
    </source>
</evidence>
<proteinExistence type="predicted"/>
<evidence type="ECO:0000256" key="1">
    <source>
        <dbReference type="SAM" id="Coils"/>
    </source>
</evidence>
<feature type="coiled-coil region" evidence="1">
    <location>
        <begin position="150"/>
        <end position="184"/>
    </location>
</feature>
<organism evidence="2 3">
    <name type="scientific">Lepraria finkii</name>
    <dbReference type="NCBI Taxonomy" id="1340010"/>
    <lineage>
        <taxon>Eukaryota</taxon>
        <taxon>Fungi</taxon>
        <taxon>Dikarya</taxon>
        <taxon>Ascomycota</taxon>
        <taxon>Pezizomycotina</taxon>
        <taxon>Lecanoromycetes</taxon>
        <taxon>OSLEUM clade</taxon>
        <taxon>Lecanoromycetidae</taxon>
        <taxon>Lecanorales</taxon>
        <taxon>Lecanorineae</taxon>
        <taxon>Stereocaulaceae</taxon>
        <taxon>Lepraria</taxon>
    </lineage>
</organism>
<protein>
    <submittedName>
        <fullName evidence="2">Uncharacterized protein</fullName>
    </submittedName>
</protein>
<keyword evidence="1" id="KW-0175">Coiled coil</keyword>
<name>A0ABR4AST4_9LECA</name>
<dbReference type="Proteomes" id="UP001590951">
    <property type="component" value="Unassembled WGS sequence"/>
</dbReference>